<gene>
    <name evidence="2" type="ORF">BN1723_015703</name>
</gene>
<evidence type="ECO:0000313" key="3">
    <source>
        <dbReference type="Proteomes" id="UP000045706"/>
    </source>
</evidence>
<organism evidence="2 3">
    <name type="scientific">Verticillium longisporum</name>
    <name type="common">Verticillium dahliae var. longisporum</name>
    <dbReference type="NCBI Taxonomy" id="100787"/>
    <lineage>
        <taxon>Eukaryota</taxon>
        <taxon>Fungi</taxon>
        <taxon>Dikarya</taxon>
        <taxon>Ascomycota</taxon>
        <taxon>Pezizomycotina</taxon>
        <taxon>Sordariomycetes</taxon>
        <taxon>Hypocreomycetidae</taxon>
        <taxon>Glomerellales</taxon>
        <taxon>Plectosphaerellaceae</taxon>
        <taxon>Verticillium</taxon>
    </lineage>
</organism>
<proteinExistence type="predicted"/>
<dbReference type="AlphaFoldDB" id="A0A0G4N1W1"/>
<name>A0A0G4N1W1_VERLO</name>
<accession>A0A0G4N1W1</accession>
<sequence>MNSSKILRFLSKPANPIPTISSSSSPTGFHPQPYTPDPSSAGSDTPPVSVSVRSRPAPGVNIPLPRILLLPPQTRPP</sequence>
<dbReference type="EMBL" id="CVQI01032019">
    <property type="protein sequence ID" value="CRK40285.1"/>
    <property type="molecule type" value="Genomic_DNA"/>
</dbReference>
<feature type="compositionally biased region" description="Low complexity" evidence="1">
    <location>
        <begin position="17"/>
        <end position="27"/>
    </location>
</feature>
<protein>
    <submittedName>
        <fullName evidence="2">Uncharacterized protein</fullName>
    </submittedName>
</protein>
<dbReference type="Proteomes" id="UP000045706">
    <property type="component" value="Unassembled WGS sequence"/>
</dbReference>
<evidence type="ECO:0000313" key="2">
    <source>
        <dbReference type="EMBL" id="CRK40285.1"/>
    </source>
</evidence>
<evidence type="ECO:0000256" key="1">
    <source>
        <dbReference type="SAM" id="MobiDB-lite"/>
    </source>
</evidence>
<feature type="region of interest" description="Disordered" evidence="1">
    <location>
        <begin position="1"/>
        <end position="77"/>
    </location>
</feature>
<feature type="compositionally biased region" description="Low complexity" evidence="1">
    <location>
        <begin position="62"/>
        <end position="77"/>
    </location>
</feature>
<reference evidence="3" key="1">
    <citation type="submission" date="2015-05" db="EMBL/GenBank/DDBJ databases">
        <authorList>
            <person name="Fogelqvist Johan"/>
        </authorList>
    </citation>
    <scope>NUCLEOTIDE SEQUENCE [LARGE SCALE GENOMIC DNA]</scope>
</reference>
<feature type="compositionally biased region" description="Polar residues" evidence="1">
    <location>
        <begin position="37"/>
        <end position="52"/>
    </location>
</feature>